<comment type="caution">
    <text evidence="1">The sequence shown here is derived from an EMBL/GenBank/DDBJ whole genome shotgun (WGS) entry which is preliminary data.</text>
</comment>
<gene>
    <name evidence="1" type="ORF">AGR4A_pAt10228</name>
</gene>
<dbReference type="Proteomes" id="UP000192074">
    <property type="component" value="Unassembled WGS sequence"/>
</dbReference>
<evidence type="ECO:0000313" key="1">
    <source>
        <dbReference type="EMBL" id="CVI24646.1"/>
    </source>
</evidence>
<reference evidence="1 2" key="1">
    <citation type="submission" date="2016-01" db="EMBL/GenBank/DDBJ databases">
        <authorList>
            <person name="Regsiter A."/>
            <person name="william w."/>
        </authorList>
    </citation>
    <scope>NUCLEOTIDE SEQUENCE [LARGE SCALE GENOMIC DNA]</scope>
    <source>
        <strain evidence="1 2">B6</strain>
    </source>
</reference>
<organism evidence="1 2">
    <name type="scientific">Agrobacterium tumefaciens str. B6</name>
    <dbReference type="NCBI Taxonomy" id="1183423"/>
    <lineage>
        <taxon>Bacteria</taxon>
        <taxon>Pseudomonadati</taxon>
        <taxon>Pseudomonadota</taxon>
        <taxon>Alphaproteobacteria</taxon>
        <taxon>Hyphomicrobiales</taxon>
        <taxon>Rhizobiaceae</taxon>
        <taxon>Rhizobium/Agrobacterium group</taxon>
        <taxon>Agrobacterium</taxon>
        <taxon>Agrobacterium tumefaciens complex</taxon>
    </lineage>
</organism>
<proteinExistence type="predicted"/>
<accession>A0A822VBU7</accession>
<dbReference type="Gene3D" id="3.60.110.10">
    <property type="entry name" value="Carbon-nitrogen hydrolase"/>
    <property type="match status" value="1"/>
</dbReference>
<evidence type="ECO:0008006" key="3">
    <source>
        <dbReference type="Google" id="ProtNLM"/>
    </source>
</evidence>
<dbReference type="AlphaFoldDB" id="A0A822VBU7"/>
<evidence type="ECO:0000313" key="2">
    <source>
        <dbReference type="Proteomes" id="UP000192074"/>
    </source>
</evidence>
<sequence length="130" mass="14380">MTSPSAAAFVTTSAFQNCSSDCVISAQTQSFCLPHLRCRPARITGKSWHGHAPLKRRPILLLSDKPVPMPVAEKRYGHSMVVNPWGHMIAQSPDLVAAVTVNINLEHLKTVRQSLPVANHQNLRTVHNER</sequence>
<name>A0A822VBU7_AGRTU</name>
<dbReference type="EMBL" id="FCNL01000040">
    <property type="protein sequence ID" value="CVI24646.1"/>
    <property type="molecule type" value="Genomic_DNA"/>
</dbReference>
<dbReference type="SUPFAM" id="SSF56317">
    <property type="entry name" value="Carbon-nitrogen hydrolase"/>
    <property type="match status" value="1"/>
</dbReference>
<protein>
    <recommendedName>
        <fullName evidence="3">CN hydrolase domain-containing protein</fullName>
    </recommendedName>
</protein>
<dbReference type="InterPro" id="IPR036526">
    <property type="entry name" value="C-N_Hydrolase_sf"/>
</dbReference>